<feature type="domain" description="Major facilitator superfamily (MFS) profile" evidence="9">
    <location>
        <begin position="31"/>
        <end position="443"/>
    </location>
</feature>
<keyword evidence="2" id="KW-0813">Transport</keyword>
<dbReference type="InterPro" id="IPR020846">
    <property type="entry name" value="MFS_dom"/>
</dbReference>
<evidence type="ECO:0000259" key="9">
    <source>
        <dbReference type="PROSITE" id="PS50850"/>
    </source>
</evidence>
<accession>A0ABP8VDZ6</accession>
<keyword evidence="4 8" id="KW-0812">Transmembrane</keyword>
<feature type="transmembrane region" description="Helical" evidence="8">
    <location>
        <begin position="46"/>
        <end position="65"/>
    </location>
</feature>
<keyword evidence="6 8" id="KW-0472">Membrane</keyword>
<feature type="transmembrane region" description="Helical" evidence="8">
    <location>
        <begin position="204"/>
        <end position="223"/>
    </location>
</feature>
<keyword evidence="5 8" id="KW-1133">Transmembrane helix</keyword>
<feature type="transmembrane region" description="Helical" evidence="8">
    <location>
        <begin position="258"/>
        <end position="284"/>
    </location>
</feature>
<evidence type="ECO:0000256" key="6">
    <source>
        <dbReference type="ARBA" id="ARBA00023136"/>
    </source>
</evidence>
<gene>
    <name evidence="10" type="ORF">GCM10023225_33010</name>
</gene>
<dbReference type="PANTHER" id="PTHR43045:SF2">
    <property type="entry name" value="INNER MEMBRANE METABOLITE TRANSPORT PROTEIN YHJE"/>
    <property type="match status" value="1"/>
</dbReference>
<evidence type="ECO:0000256" key="8">
    <source>
        <dbReference type="SAM" id="Phobius"/>
    </source>
</evidence>
<feature type="transmembrane region" description="Helical" evidence="8">
    <location>
        <begin position="420"/>
        <end position="438"/>
    </location>
</feature>
<comment type="subcellular location">
    <subcellularLocation>
        <location evidence="1">Cell membrane</location>
        <topology evidence="1">Multi-pass membrane protein</topology>
    </subcellularLocation>
</comment>
<dbReference type="EMBL" id="BAABIL010000655">
    <property type="protein sequence ID" value="GAA4659134.1"/>
    <property type="molecule type" value="Genomic_DNA"/>
</dbReference>
<feature type="transmembrane region" description="Helical" evidence="8">
    <location>
        <begin position="168"/>
        <end position="192"/>
    </location>
</feature>
<evidence type="ECO:0000256" key="4">
    <source>
        <dbReference type="ARBA" id="ARBA00022692"/>
    </source>
</evidence>
<keyword evidence="3" id="KW-1003">Cell membrane</keyword>
<dbReference type="InterPro" id="IPR005829">
    <property type="entry name" value="Sugar_transporter_CS"/>
</dbReference>
<dbReference type="PANTHER" id="PTHR43045">
    <property type="entry name" value="SHIKIMATE TRANSPORTER"/>
    <property type="match status" value="1"/>
</dbReference>
<dbReference type="InterPro" id="IPR005828">
    <property type="entry name" value="MFS_sugar_transport-like"/>
</dbReference>
<dbReference type="RefSeq" id="WP_345713896.1">
    <property type="nucleotide sequence ID" value="NZ_BAABIL010000655.1"/>
</dbReference>
<comment type="caution">
    <text evidence="10">The sequence shown here is derived from an EMBL/GenBank/DDBJ whole genome shotgun (WGS) entry which is preliminary data.</text>
</comment>
<reference evidence="11" key="1">
    <citation type="journal article" date="2019" name="Int. J. Syst. Evol. Microbiol.">
        <title>The Global Catalogue of Microorganisms (GCM) 10K type strain sequencing project: providing services to taxonomists for standard genome sequencing and annotation.</title>
        <authorList>
            <consortium name="The Broad Institute Genomics Platform"/>
            <consortium name="The Broad Institute Genome Sequencing Center for Infectious Disease"/>
            <person name="Wu L."/>
            <person name="Ma J."/>
        </authorList>
    </citation>
    <scope>NUCLEOTIDE SEQUENCE [LARGE SCALE GENOMIC DNA]</scope>
    <source>
        <strain evidence="11">JCM 18126</strain>
    </source>
</reference>
<proteinExistence type="predicted"/>
<dbReference type="Gene3D" id="1.20.1250.20">
    <property type="entry name" value="MFS general substrate transporter like domains"/>
    <property type="match status" value="1"/>
</dbReference>
<feature type="transmembrane region" description="Helical" evidence="8">
    <location>
        <begin position="327"/>
        <end position="346"/>
    </location>
</feature>
<evidence type="ECO:0000256" key="7">
    <source>
        <dbReference type="SAM" id="MobiDB-lite"/>
    </source>
</evidence>
<protein>
    <submittedName>
        <fullName evidence="10">MFS transporter</fullName>
    </submittedName>
</protein>
<name>A0ABP8VDZ6_9ACTN</name>
<feature type="transmembrane region" description="Helical" evidence="8">
    <location>
        <begin position="71"/>
        <end position="92"/>
    </location>
</feature>
<evidence type="ECO:0000256" key="3">
    <source>
        <dbReference type="ARBA" id="ARBA00022475"/>
    </source>
</evidence>
<dbReference type="PROSITE" id="PS50850">
    <property type="entry name" value="MFS"/>
    <property type="match status" value="1"/>
</dbReference>
<evidence type="ECO:0000313" key="11">
    <source>
        <dbReference type="Proteomes" id="UP001501195"/>
    </source>
</evidence>
<dbReference type="Pfam" id="PF00083">
    <property type="entry name" value="Sugar_tr"/>
    <property type="match status" value="2"/>
</dbReference>
<feature type="transmembrane region" description="Helical" evidence="8">
    <location>
        <begin position="296"/>
        <end position="318"/>
    </location>
</feature>
<organism evidence="10 11">
    <name type="scientific">Kineococcus glutinatus</name>
    <dbReference type="NCBI Taxonomy" id="1070872"/>
    <lineage>
        <taxon>Bacteria</taxon>
        <taxon>Bacillati</taxon>
        <taxon>Actinomycetota</taxon>
        <taxon>Actinomycetes</taxon>
        <taxon>Kineosporiales</taxon>
        <taxon>Kineosporiaceae</taxon>
        <taxon>Kineococcus</taxon>
    </lineage>
</organism>
<keyword evidence="11" id="KW-1185">Reference proteome</keyword>
<feature type="region of interest" description="Disordered" evidence="7">
    <location>
        <begin position="1"/>
        <end position="26"/>
    </location>
</feature>
<dbReference type="CDD" id="cd17369">
    <property type="entry name" value="MFS_ShiA_like"/>
    <property type="match status" value="1"/>
</dbReference>
<dbReference type="PROSITE" id="PS00216">
    <property type="entry name" value="SUGAR_TRANSPORT_1"/>
    <property type="match status" value="1"/>
</dbReference>
<evidence type="ECO:0000313" key="10">
    <source>
        <dbReference type="EMBL" id="GAA4659134.1"/>
    </source>
</evidence>
<evidence type="ECO:0000256" key="5">
    <source>
        <dbReference type="ARBA" id="ARBA00022989"/>
    </source>
</evidence>
<feature type="transmembrane region" description="Helical" evidence="8">
    <location>
        <begin position="104"/>
        <end position="122"/>
    </location>
</feature>
<dbReference type="InterPro" id="IPR036259">
    <property type="entry name" value="MFS_trans_sf"/>
</dbReference>
<sequence length="450" mass="47227">MGRPDLPTDLPADTPTGTPAPGTAPNPLRRVAAASLIGTTIEFYDFYVYATAAVLVFGPLFFPAASDAAQTLSSLATFAIAFVARPFGSVLFGHFGDRVGRKTTLVASLLLMGISTTLIGVLPTHATAGVLAPLLLCVLRFGQGLGLGGEWGGAALLATENAPSHRRALYGTLPQLGAPLGFILANTLFIVLSVVLDEDAFTAWGWRIPFLLSALLVVLGLYVRLNLAETPVFTEALRRRERVRVPVAEVFRGSWRTVVLGALSVVLTYTLFYLMTVFCLSYGTDAEAGLGYDRRTFLLMLCGAVLFMALGTPVSGLLSDRFGRRPVLAAAMLGALVLGLLIEPLLGSGSTALVMVFLCAGLFCMGLVFGPIGAYLPELFPTAVRYTGASVAFNSGSILGASLAPYTAVRLAGAGGLTWVGWYLAGAAVLSLLALAALRETRTADLSAVR</sequence>
<evidence type="ECO:0000256" key="2">
    <source>
        <dbReference type="ARBA" id="ARBA00022448"/>
    </source>
</evidence>
<feature type="transmembrane region" description="Helical" evidence="8">
    <location>
        <begin position="352"/>
        <end position="376"/>
    </location>
</feature>
<dbReference type="Proteomes" id="UP001501195">
    <property type="component" value="Unassembled WGS sequence"/>
</dbReference>
<dbReference type="SUPFAM" id="SSF103473">
    <property type="entry name" value="MFS general substrate transporter"/>
    <property type="match status" value="1"/>
</dbReference>
<evidence type="ECO:0000256" key="1">
    <source>
        <dbReference type="ARBA" id="ARBA00004651"/>
    </source>
</evidence>